<comment type="caution">
    <text evidence="6">The sequence shown here is derived from an EMBL/GenBank/DDBJ whole genome shotgun (WGS) entry which is preliminary data.</text>
</comment>
<proteinExistence type="predicted"/>
<dbReference type="InterPro" id="IPR013083">
    <property type="entry name" value="Znf_RING/FYVE/PHD"/>
</dbReference>
<evidence type="ECO:0000313" key="6">
    <source>
        <dbReference type="EMBL" id="KAB2623120.1"/>
    </source>
</evidence>
<dbReference type="Pfam" id="PF13923">
    <property type="entry name" value="zf-C3HC4_2"/>
    <property type="match status" value="1"/>
</dbReference>
<dbReference type="SMART" id="SM00184">
    <property type="entry name" value="RING"/>
    <property type="match status" value="1"/>
</dbReference>
<keyword evidence="7" id="KW-1185">Reference proteome</keyword>
<dbReference type="OrthoDB" id="1927690at2759"/>
<dbReference type="Proteomes" id="UP000327157">
    <property type="component" value="Chromosome 4"/>
</dbReference>
<feature type="domain" description="RING-type" evidence="5">
    <location>
        <begin position="133"/>
        <end position="171"/>
    </location>
</feature>
<evidence type="ECO:0000256" key="1">
    <source>
        <dbReference type="ARBA" id="ARBA00022723"/>
    </source>
</evidence>
<reference evidence="6 7" key="3">
    <citation type="submission" date="2019-11" db="EMBL/GenBank/DDBJ databases">
        <title>A de novo genome assembly of a pear dwarfing rootstock.</title>
        <authorList>
            <person name="Wang F."/>
            <person name="Wang J."/>
            <person name="Li S."/>
            <person name="Zhang Y."/>
            <person name="Fang M."/>
            <person name="Ma L."/>
            <person name="Zhao Y."/>
            <person name="Jiang S."/>
        </authorList>
    </citation>
    <scope>NUCLEOTIDE SEQUENCE [LARGE SCALE GENOMIC DNA]</scope>
    <source>
        <strain evidence="6">S2</strain>
        <tissue evidence="6">Leaf</tissue>
    </source>
</reference>
<evidence type="ECO:0000256" key="4">
    <source>
        <dbReference type="PROSITE-ProRule" id="PRU00175"/>
    </source>
</evidence>
<dbReference type="SUPFAM" id="SSF57850">
    <property type="entry name" value="RING/U-box"/>
    <property type="match status" value="1"/>
</dbReference>
<organism evidence="6 7">
    <name type="scientific">Pyrus ussuriensis x Pyrus communis</name>
    <dbReference type="NCBI Taxonomy" id="2448454"/>
    <lineage>
        <taxon>Eukaryota</taxon>
        <taxon>Viridiplantae</taxon>
        <taxon>Streptophyta</taxon>
        <taxon>Embryophyta</taxon>
        <taxon>Tracheophyta</taxon>
        <taxon>Spermatophyta</taxon>
        <taxon>Magnoliopsida</taxon>
        <taxon>eudicotyledons</taxon>
        <taxon>Gunneridae</taxon>
        <taxon>Pentapetalae</taxon>
        <taxon>rosids</taxon>
        <taxon>fabids</taxon>
        <taxon>Rosales</taxon>
        <taxon>Rosaceae</taxon>
        <taxon>Amygdaloideae</taxon>
        <taxon>Maleae</taxon>
        <taxon>Pyrus</taxon>
    </lineage>
</organism>
<name>A0A5N5HCF3_9ROSA</name>
<dbReference type="PROSITE" id="PS00518">
    <property type="entry name" value="ZF_RING_1"/>
    <property type="match status" value="1"/>
</dbReference>
<keyword evidence="3" id="KW-0862">Zinc</keyword>
<dbReference type="AlphaFoldDB" id="A0A5N5HCF3"/>
<dbReference type="PROSITE" id="PS50089">
    <property type="entry name" value="ZF_RING_2"/>
    <property type="match status" value="1"/>
</dbReference>
<dbReference type="PANTHER" id="PTHR36037:SF1">
    <property type="entry name" value="RNA-DIRECTED DNA POLYMERASE (REVERSE TRANSCRIPTASE)-RELATED FAMILY PROTEIN"/>
    <property type="match status" value="1"/>
</dbReference>
<protein>
    <recommendedName>
        <fullName evidence="5">RING-type domain-containing protein</fullName>
    </recommendedName>
</protein>
<dbReference type="Gene3D" id="3.30.40.10">
    <property type="entry name" value="Zinc/RING finger domain, C3HC4 (zinc finger)"/>
    <property type="match status" value="1"/>
</dbReference>
<dbReference type="GO" id="GO:0008270">
    <property type="term" value="F:zinc ion binding"/>
    <property type="evidence" value="ECO:0007669"/>
    <property type="project" value="UniProtKB-KW"/>
</dbReference>
<reference evidence="6 7" key="1">
    <citation type="submission" date="2019-09" db="EMBL/GenBank/DDBJ databases">
        <authorList>
            <person name="Ou C."/>
        </authorList>
    </citation>
    <scope>NUCLEOTIDE SEQUENCE [LARGE SCALE GENOMIC DNA]</scope>
    <source>
        <strain evidence="6">S2</strain>
        <tissue evidence="6">Leaf</tissue>
    </source>
</reference>
<dbReference type="InterPro" id="IPR017907">
    <property type="entry name" value="Znf_RING_CS"/>
</dbReference>
<evidence type="ECO:0000313" key="7">
    <source>
        <dbReference type="Proteomes" id="UP000327157"/>
    </source>
</evidence>
<keyword evidence="2 4" id="KW-0863">Zinc-finger</keyword>
<dbReference type="PANTHER" id="PTHR36037">
    <property type="entry name" value="RNA-DIRECTED DNA POLYMERASE (REVERSE TRANSCRIPTASE)-RELATED FAMILY PROTEIN"/>
    <property type="match status" value="1"/>
</dbReference>
<dbReference type="InterPro" id="IPR001841">
    <property type="entry name" value="Znf_RING"/>
</dbReference>
<evidence type="ECO:0000256" key="2">
    <source>
        <dbReference type="ARBA" id="ARBA00022771"/>
    </source>
</evidence>
<evidence type="ECO:0000256" key="3">
    <source>
        <dbReference type="ARBA" id="ARBA00022833"/>
    </source>
</evidence>
<gene>
    <name evidence="6" type="ORF">D8674_025302</name>
</gene>
<keyword evidence="1" id="KW-0479">Metal-binding</keyword>
<dbReference type="EMBL" id="SMOL01000231">
    <property type="protein sequence ID" value="KAB2623120.1"/>
    <property type="molecule type" value="Genomic_DNA"/>
</dbReference>
<reference evidence="7" key="2">
    <citation type="submission" date="2019-10" db="EMBL/GenBank/DDBJ databases">
        <title>A de novo genome assembly of a pear dwarfing rootstock.</title>
        <authorList>
            <person name="Wang F."/>
            <person name="Wang J."/>
            <person name="Li S."/>
            <person name="Zhang Y."/>
            <person name="Fang M."/>
            <person name="Ma L."/>
            <person name="Zhao Y."/>
            <person name="Jiang S."/>
        </authorList>
    </citation>
    <scope>NUCLEOTIDE SEQUENCE [LARGE SCALE GENOMIC DNA]</scope>
</reference>
<accession>A0A5N5HCF3</accession>
<evidence type="ECO:0000259" key="5">
    <source>
        <dbReference type="PROSITE" id="PS50089"/>
    </source>
</evidence>
<sequence length="617" mass="69975">MRDLDLNYPPPRENMVPTGPLRIQAQGSGHSQGQATTAAHLVDDDDVVVISPRKFEEARNNARRNQSRRNGRVIEGFSEELTNWCQLGAFNWELSFNFDFINKAEDTIPSVSVTPIVPQTQNVPLPEAPTFTCAICMGQLIEETSTKCGHIFCKVCIDTAIATQHKCPTCRHKLRKRDTIRVYLPSRRTGKAATGAPFLCTQRAGARAREKKMEDPISSSEPLDLITLRSQVRELDEVLDQDNISELNPSESQDVLRDCGLLLQSRLEQIVSECSDVGLLEDQDYEAYLGRFEQELNSVQAESTKVSNEIEGLIQTREEDFHQLDIDLAQLKCSLDFVAKKDLEKEKRDADVNYIKNGKDQLDQMKVLELENQIEKSSKILKSLQDLEYEFKWLDDTEKIEDEFTGLKVISFGENCIRLSLRTYIPKLEELLPQQKIADAIEPSHVNHELLIELLEGTLDLRNVEIFPNDVYINDILDAAKSLSKSSLQWFVTKVQDRIVLCTMRRLVVKNANKSRHSLEYLDRDETIVVHVVGEVDAFIKVPQGWPLLSSPLKLIYLKSSDQHSKGISLSFLCKVEELANSLGVQIRQSLSSFVDAIAKVLVEQMRVQLHAETSHK</sequence>